<dbReference type="Proteomes" id="UP000295560">
    <property type="component" value="Unassembled WGS sequence"/>
</dbReference>
<dbReference type="UniPathway" id="UPA00193"/>
<keyword evidence="4 11" id="KW-0658">Purine biosynthesis</keyword>
<evidence type="ECO:0000256" key="8">
    <source>
        <dbReference type="ARBA" id="ARBA00023102"/>
    </source>
</evidence>
<dbReference type="GO" id="GO:0004488">
    <property type="term" value="F:methylenetetrahydrofolate dehydrogenase (NADP+) activity"/>
    <property type="evidence" value="ECO:0007669"/>
    <property type="project" value="UniProtKB-UniRule"/>
</dbReference>
<dbReference type="GO" id="GO:0004477">
    <property type="term" value="F:methenyltetrahydrofolate cyclohydrolase activity"/>
    <property type="evidence" value="ECO:0007669"/>
    <property type="project" value="UniProtKB-UniRule"/>
</dbReference>
<dbReference type="AlphaFoldDB" id="A0A4R1HV44"/>
<dbReference type="EC" id="1.5.1.5" evidence="11"/>
<protein>
    <recommendedName>
        <fullName evidence="11">Bifunctional protein FolD</fullName>
    </recommendedName>
    <domain>
        <recommendedName>
            <fullName evidence="11">Methylenetetrahydrofolate dehydrogenase</fullName>
            <ecNumber evidence="11">1.5.1.5</ecNumber>
        </recommendedName>
    </domain>
    <domain>
        <recommendedName>
            <fullName evidence="11">Methenyltetrahydrofolate cyclohydrolase</fullName>
            <ecNumber evidence="11">3.5.4.9</ecNumber>
        </recommendedName>
    </domain>
</protein>
<dbReference type="EC" id="3.5.4.9" evidence="11"/>
<feature type="domain" description="Tetrahydrofolate dehydrogenase/cyclohydrolase catalytic" evidence="12">
    <location>
        <begin position="14"/>
        <end position="128"/>
    </location>
</feature>
<evidence type="ECO:0000256" key="9">
    <source>
        <dbReference type="ARBA" id="ARBA00023167"/>
    </source>
</evidence>
<evidence type="ECO:0000256" key="6">
    <source>
        <dbReference type="ARBA" id="ARBA00022857"/>
    </source>
</evidence>
<evidence type="ECO:0000256" key="7">
    <source>
        <dbReference type="ARBA" id="ARBA00023002"/>
    </source>
</evidence>
<comment type="pathway">
    <text evidence="1 11">One-carbon metabolism; tetrahydrofolate interconversion.</text>
</comment>
<dbReference type="GO" id="GO:0006164">
    <property type="term" value="P:purine nucleotide biosynthetic process"/>
    <property type="evidence" value="ECO:0007669"/>
    <property type="project" value="UniProtKB-KW"/>
</dbReference>
<dbReference type="InterPro" id="IPR020631">
    <property type="entry name" value="THF_DH/CycHdrlase_NAD-bd_dom"/>
</dbReference>
<keyword evidence="7 11" id="KW-0560">Oxidoreductase</keyword>
<keyword evidence="9 11" id="KW-0486">Methionine biosynthesis</keyword>
<dbReference type="OrthoDB" id="9803580at2"/>
<reference evidence="14 15" key="1">
    <citation type="submission" date="2019-03" db="EMBL/GenBank/DDBJ databases">
        <title>Sequencing the genomes of 1000 actinobacteria strains.</title>
        <authorList>
            <person name="Klenk H.-P."/>
        </authorList>
    </citation>
    <scope>NUCLEOTIDE SEQUENCE [LARGE SCALE GENOMIC DNA]</scope>
    <source>
        <strain evidence="14 15">DSM 44969</strain>
    </source>
</reference>
<comment type="catalytic activity">
    <reaction evidence="11">
        <text>(6R)-5,10-methylene-5,6,7,8-tetrahydrofolate + NADP(+) = (6R)-5,10-methenyltetrahydrofolate + NADPH</text>
        <dbReference type="Rhea" id="RHEA:22812"/>
        <dbReference type="ChEBI" id="CHEBI:15636"/>
        <dbReference type="ChEBI" id="CHEBI:57455"/>
        <dbReference type="ChEBI" id="CHEBI:57783"/>
        <dbReference type="ChEBI" id="CHEBI:58349"/>
        <dbReference type="EC" id="1.5.1.5"/>
    </reaction>
</comment>
<dbReference type="SUPFAM" id="SSF53223">
    <property type="entry name" value="Aminoacid dehydrogenase-like, N-terminal domain"/>
    <property type="match status" value="1"/>
</dbReference>
<comment type="catalytic activity">
    <reaction evidence="11">
        <text>(6R)-5,10-methenyltetrahydrofolate + H2O = (6R)-10-formyltetrahydrofolate + H(+)</text>
        <dbReference type="Rhea" id="RHEA:23700"/>
        <dbReference type="ChEBI" id="CHEBI:15377"/>
        <dbReference type="ChEBI" id="CHEBI:15378"/>
        <dbReference type="ChEBI" id="CHEBI:57455"/>
        <dbReference type="ChEBI" id="CHEBI:195366"/>
        <dbReference type="EC" id="3.5.4.9"/>
    </reaction>
</comment>
<evidence type="ECO:0000256" key="3">
    <source>
        <dbReference type="ARBA" id="ARBA00022605"/>
    </source>
</evidence>
<dbReference type="Gene3D" id="3.40.50.720">
    <property type="entry name" value="NAD(P)-binding Rossmann-like Domain"/>
    <property type="match status" value="1"/>
</dbReference>
<dbReference type="GO" id="GO:0009086">
    <property type="term" value="P:methionine biosynthetic process"/>
    <property type="evidence" value="ECO:0007669"/>
    <property type="project" value="UniProtKB-KW"/>
</dbReference>
<gene>
    <name evidence="11" type="primary">folD</name>
    <name evidence="14" type="ORF">EV378_5313</name>
</gene>
<evidence type="ECO:0000313" key="14">
    <source>
        <dbReference type="EMBL" id="TCK21332.1"/>
    </source>
</evidence>
<keyword evidence="3 11" id="KW-0028">Amino-acid biosynthesis</keyword>
<proteinExistence type="inferred from homology"/>
<dbReference type="HAMAP" id="MF_01576">
    <property type="entry name" value="THF_DHG_CYH"/>
    <property type="match status" value="1"/>
</dbReference>
<evidence type="ECO:0000313" key="15">
    <source>
        <dbReference type="Proteomes" id="UP000295560"/>
    </source>
</evidence>
<evidence type="ECO:0000256" key="1">
    <source>
        <dbReference type="ARBA" id="ARBA00004777"/>
    </source>
</evidence>
<comment type="caution">
    <text evidence="11">Lacks conserved residue(s) required for the propagation of feature annotation.</text>
</comment>
<name>A0A4R1HV44_PSEEN</name>
<keyword evidence="5 11" id="KW-0378">Hydrolase</keyword>
<keyword evidence="15" id="KW-1185">Reference proteome</keyword>
<dbReference type="EMBL" id="SMFZ01000002">
    <property type="protein sequence ID" value="TCK21332.1"/>
    <property type="molecule type" value="Genomic_DNA"/>
</dbReference>
<keyword evidence="6 11" id="KW-0521">NADP</keyword>
<dbReference type="RefSeq" id="WP_132430090.1">
    <property type="nucleotide sequence ID" value="NZ_SMFZ01000002.1"/>
</dbReference>
<evidence type="ECO:0000256" key="11">
    <source>
        <dbReference type="HAMAP-Rule" id="MF_01576"/>
    </source>
</evidence>
<evidence type="ECO:0000256" key="10">
    <source>
        <dbReference type="ARBA" id="ARBA00023268"/>
    </source>
</evidence>
<dbReference type="CDD" id="cd01080">
    <property type="entry name" value="NAD_bind_m-THF_DH_Cyclohyd"/>
    <property type="match status" value="1"/>
</dbReference>
<keyword evidence="2 11" id="KW-0554">One-carbon metabolism</keyword>
<dbReference type="Pfam" id="PF00763">
    <property type="entry name" value="THF_DHG_CYH"/>
    <property type="match status" value="1"/>
</dbReference>
<dbReference type="PANTHER" id="PTHR48099:SF5">
    <property type="entry name" value="C-1-TETRAHYDROFOLATE SYNTHASE, CYTOPLASMIC"/>
    <property type="match status" value="1"/>
</dbReference>
<dbReference type="InterPro" id="IPR000672">
    <property type="entry name" value="THF_DH/CycHdrlase"/>
</dbReference>
<dbReference type="Pfam" id="PF02882">
    <property type="entry name" value="THF_DHG_CYH_C"/>
    <property type="match status" value="1"/>
</dbReference>
<accession>A0A4R1HV44</accession>
<feature type="binding site" evidence="11">
    <location>
        <position position="250"/>
    </location>
    <ligand>
        <name>NADP(+)</name>
        <dbReference type="ChEBI" id="CHEBI:58349"/>
    </ligand>
</feature>
<dbReference type="InterPro" id="IPR036291">
    <property type="entry name" value="NAD(P)-bd_dom_sf"/>
</dbReference>
<dbReference type="GO" id="GO:0035999">
    <property type="term" value="P:tetrahydrofolate interconversion"/>
    <property type="evidence" value="ECO:0007669"/>
    <property type="project" value="UniProtKB-UniRule"/>
</dbReference>
<evidence type="ECO:0000256" key="2">
    <source>
        <dbReference type="ARBA" id="ARBA00022563"/>
    </source>
</evidence>
<organism evidence="14 15">
    <name type="scientific">Pseudonocardia endophytica</name>
    <dbReference type="NCBI Taxonomy" id="401976"/>
    <lineage>
        <taxon>Bacteria</taxon>
        <taxon>Bacillati</taxon>
        <taxon>Actinomycetota</taxon>
        <taxon>Actinomycetes</taxon>
        <taxon>Pseudonocardiales</taxon>
        <taxon>Pseudonocardiaceae</taxon>
        <taxon>Pseudonocardia</taxon>
    </lineage>
</organism>
<feature type="binding site" evidence="11">
    <location>
        <begin position="181"/>
        <end position="183"/>
    </location>
    <ligand>
        <name>NADP(+)</name>
        <dbReference type="ChEBI" id="CHEBI:58349"/>
    </ligand>
</feature>
<evidence type="ECO:0000256" key="4">
    <source>
        <dbReference type="ARBA" id="ARBA00022755"/>
    </source>
</evidence>
<evidence type="ECO:0000259" key="12">
    <source>
        <dbReference type="Pfam" id="PF00763"/>
    </source>
</evidence>
<dbReference type="PRINTS" id="PR00085">
    <property type="entry name" value="THFDHDRGNASE"/>
</dbReference>
<dbReference type="Gene3D" id="3.40.50.10860">
    <property type="entry name" value="Leucine Dehydrogenase, chain A, domain 1"/>
    <property type="match status" value="1"/>
</dbReference>
<dbReference type="InterPro" id="IPR020630">
    <property type="entry name" value="THF_DH/CycHdrlase_cat_dom"/>
</dbReference>
<comment type="caution">
    <text evidence="14">The sequence shown here is derived from an EMBL/GenBank/DDBJ whole genome shotgun (WGS) entry which is preliminary data.</text>
</comment>
<comment type="subunit">
    <text evidence="11">Homodimer.</text>
</comment>
<sequence length="306" mass="33053">MTPGIGLPPRSELLDGRLVAKELKEEVRHELDELRASGHECGLATVMVGDDYSAAAYERRLRRLADALEIRYRHYWLAAETSHDEVARVVHQLNADPSVHGILLLRPLPVHVPEPQLFSQLDPCKDIEALHPENAGLLALGTPRFLPSTPASVFHILDRWLDESGQDRDRFYKGATIVVVGRSNNVGKPTLALGHARGAVVISCDEWASRSGHLAEFTLRADVLVVAAGVPDLISAEHVSDGAVLIDVGINPVTDSNTGRVRLVGDIDLPAVLHLARAATPVPGGVGPVTDVWLMKNCVAAARQAN</sequence>
<dbReference type="SUPFAM" id="SSF51735">
    <property type="entry name" value="NAD(P)-binding Rossmann-fold domains"/>
    <property type="match status" value="1"/>
</dbReference>
<dbReference type="GO" id="GO:0000105">
    <property type="term" value="P:L-histidine biosynthetic process"/>
    <property type="evidence" value="ECO:0007669"/>
    <property type="project" value="UniProtKB-KW"/>
</dbReference>
<dbReference type="GO" id="GO:0005829">
    <property type="term" value="C:cytosol"/>
    <property type="evidence" value="ECO:0007669"/>
    <property type="project" value="TreeGrafter"/>
</dbReference>
<evidence type="ECO:0000256" key="5">
    <source>
        <dbReference type="ARBA" id="ARBA00022801"/>
    </source>
</evidence>
<dbReference type="PANTHER" id="PTHR48099">
    <property type="entry name" value="C-1-TETRAHYDROFOLATE SYNTHASE, CYTOPLASMIC-RELATED"/>
    <property type="match status" value="1"/>
</dbReference>
<keyword evidence="10 11" id="KW-0511">Multifunctional enzyme</keyword>
<evidence type="ECO:0000259" key="13">
    <source>
        <dbReference type="Pfam" id="PF02882"/>
    </source>
</evidence>
<feature type="domain" description="Tetrahydrofolate dehydrogenase/cyclohydrolase NAD(P)-binding" evidence="13">
    <location>
        <begin position="147"/>
        <end position="304"/>
    </location>
</feature>
<comment type="similarity">
    <text evidence="11">Belongs to the tetrahydrofolate dehydrogenase/cyclohydrolase family.</text>
</comment>
<dbReference type="InterPro" id="IPR046346">
    <property type="entry name" value="Aminoacid_DH-like_N_sf"/>
</dbReference>
<comment type="function">
    <text evidence="11">Catalyzes the oxidation of 5,10-methylenetetrahydrofolate to 5,10-methenyltetrahydrofolate and then the hydrolysis of 5,10-methenyltetrahydrofolate to 10-formyltetrahydrofolate.</text>
</comment>
<keyword evidence="8 11" id="KW-0368">Histidine biosynthesis</keyword>